<feature type="region of interest" description="Disordered" evidence="1">
    <location>
        <begin position="1"/>
        <end position="29"/>
    </location>
</feature>
<protein>
    <submittedName>
        <fullName evidence="2">Uncharacterized protein</fullName>
    </submittedName>
</protein>
<proteinExistence type="predicted"/>
<feature type="region of interest" description="Disordered" evidence="1">
    <location>
        <begin position="148"/>
        <end position="175"/>
    </location>
</feature>
<organism evidence="2 3">
    <name type="scientific">Paramuricea clavata</name>
    <name type="common">Red gorgonian</name>
    <name type="synonym">Violescent sea-whip</name>
    <dbReference type="NCBI Taxonomy" id="317549"/>
    <lineage>
        <taxon>Eukaryota</taxon>
        <taxon>Metazoa</taxon>
        <taxon>Cnidaria</taxon>
        <taxon>Anthozoa</taxon>
        <taxon>Octocorallia</taxon>
        <taxon>Malacalcyonacea</taxon>
        <taxon>Plexauridae</taxon>
        <taxon>Paramuricea</taxon>
    </lineage>
</organism>
<reference evidence="2" key="1">
    <citation type="submission" date="2020-04" db="EMBL/GenBank/DDBJ databases">
        <authorList>
            <person name="Alioto T."/>
            <person name="Alioto T."/>
            <person name="Gomez Garrido J."/>
        </authorList>
    </citation>
    <scope>NUCLEOTIDE SEQUENCE</scope>
    <source>
        <strain evidence="2">A484AB</strain>
    </source>
</reference>
<dbReference type="Proteomes" id="UP001152795">
    <property type="component" value="Unassembled WGS sequence"/>
</dbReference>
<feature type="compositionally biased region" description="Basic and acidic residues" evidence="1">
    <location>
        <begin position="10"/>
        <end position="20"/>
    </location>
</feature>
<evidence type="ECO:0000313" key="3">
    <source>
        <dbReference type="Proteomes" id="UP001152795"/>
    </source>
</evidence>
<comment type="caution">
    <text evidence="2">The sequence shown here is derived from an EMBL/GenBank/DDBJ whole genome shotgun (WGS) entry which is preliminary data.</text>
</comment>
<dbReference type="AlphaFoldDB" id="A0A7D9EFT8"/>
<keyword evidence="3" id="KW-1185">Reference proteome</keyword>
<name>A0A7D9EFT8_PARCT</name>
<evidence type="ECO:0000256" key="1">
    <source>
        <dbReference type="SAM" id="MobiDB-lite"/>
    </source>
</evidence>
<feature type="region of interest" description="Disordered" evidence="1">
    <location>
        <begin position="303"/>
        <end position="324"/>
    </location>
</feature>
<feature type="compositionally biased region" description="Low complexity" evidence="1">
    <location>
        <begin position="165"/>
        <end position="175"/>
    </location>
</feature>
<gene>
    <name evidence="2" type="ORF">PACLA_8A006805</name>
</gene>
<sequence>MSVRSWPTALDREPTEDNPARSEPGQGCLEGTWRDVRLEKEEMEKEKINALFKTRIHLMNTLTETKGWIQEAIYAGEPVDNIKAKKEHYDECWREFVSKHEQYMELLVSKEEKDIASRSYKELMTKKMHLDEMVMSLRRRLMLASKQKGEDASSFSGKSRRTLASKSSHSSKFSTVSKRKEQLALAQLKRSQLLKQHELERRMTELNFEKEYMEARMEEERAIVSLNVYEKESDNNSEHENVNKNTLSMNQQGQGLSPLSQPYVPQEQIVQGTNISSPQVSKVYSPERHAEQYNVPLQLTQTYPQQEQPVQSINIPSRQVSETYSPKRQVEQFLGHIYPKGRSSNPQLKR</sequence>
<dbReference type="EMBL" id="CACRXK020006434">
    <property type="protein sequence ID" value="CAB4009392.1"/>
    <property type="molecule type" value="Genomic_DNA"/>
</dbReference>
<evidence type="ECO:0000313" key="2">
    <source>
        <dbReference type="EMBL" id="CAB4009392.1"/>
    </source>
</evidence>
<accession>A0A7D9EFT8</accession>